<proteinExistence type="predicted"/>
<dbReference type="EMBL" id="PFOX01000029">
    <property type="protein sequence ID" value="PIZ85945.1"/>
    <property type="molecule type" value="Genomic_DNA"/>
</dbReference>
<reference evidence="2" key="1">
    <citation type="submission" date="2017-09" db="EMBL/GenBank/DDBJ databases">
        <title>Depth-based differentiation of microbial function through sediment-hosted aquifers and enrichment of novel symbionts in the deep terrestrial subsurface.</title>
        <authorList>
            <person name="Probst A.J."/>
            <person name="Ladd B."/>
            <person name="Jarett J.K."/>
            <person name="Geller-Mcgrath D.E."/>
            <person name="Sieber C.M.K."/>
            <person name="Emerson J.B."/>
            <person name="Anantharaman K."/>
            <person name="Thomas B.C."/>
            <person name="Malmstrom R."/>
            <person name="Stieglmeier M."/>
            <person name="Klingl A."/>
            <person name="Woyke T."/>
            <person name="Ryan C.M."/>
            <person name="Banfield J.F."/>
        </authorList>
    </citation>
    <scope>NUCLEOTIDE SEQUENCE [LARGE SCALE GENOMIC DNA]</scope>
</reference>
<gene>
    <name evidence="1" type="ORF">COX94_01545</name>
</gene>
<evidence type="ECO:0000313" key="2">
    <source>
        <dbReference type="Proteomes" id="UP000229132"/>
    </source>
</evidence>
<dbReference type="Proteomes" id="UP000229132">
    <property type="component" value="Unassembled WGS sequence"/>
</dbReference>
<comment type="caution">
    <text evidence="1">The sequence shown here is derived from an EMBL/GenBank/DDBJ whole genome shotgun (WGS) entry which is preliminary data.</text>
</comment>
<protein>
    <recommendedName>
        <fullName evidence="3">Transcriptional regulator, AbiEi antitoxin, Type IV TA system</fullName>
    </recommendedName>
</protein>
<sequence length="211" mass="25110">MDKILIKGEYLEVLLRSTKTIFSTKDVALLWNENDNKIVTDRLKKYVKAEKLVRPYRGLYAKDKNYDRFELATRIYTPSYISFETVLTREGVNFQYYGNIFVASYVNREISIGEPAFIKTLADKQKITFVRMKDYVLSNTVGIEHKDGYAIATRERAFLDRVYVSKDYHFDNLSNLNWDKVFEILPIYHNKRLEKKIKEYFKSYQDTQINK</sequence>
<accession>A0A2J0MF66</accession>
<evidence type="ECO:0000313" key="1">
    <source>
        <dbReference type="EMBL" id="PIZ85945.1"/>
    </source>
</evidence>
<organism evidence="1 2">
    <name type="scientific">Candidatus Nomurabacteria bacterium CG_4_10_14_0_2_um_filter_33_9</name>
    <dbReference type="NCBI Taxonomy" id="1974728"/>
    <lineage>
        <taxon>Bacteria</taxon>
        <taxon>Candidatus Nomuraibacteriota</taxon>
    </lineage>
</organism>
<dbReference type="AlphaFoldDB" id="A0A2J0MF66"/>
<name>A0A2J0MF66_9BACT</name>
<evidence type="ECO:0008006" key="3">
    <source>
        <dbReference type="Google" id="ProtNLM"/>
    </source>
</evidence>